<dbReference type="EMBL" id="DXGG01000037">
    <property type="protein sequence ID" value="HIW86848.1"/>
    <property type="molecule type" value="Genomic_DNA"/>
</dbReference>
<evidence type="ECO:0000313" key="3">
    <source>
        <dbReference type="Proteomes" id="UP000824267"/>
    </source>
</evidence>
<dbReference type="PROSITE" id="PS51352">
    <property type="entry name" value="THIOREDOXIN_2"/>
    <property type="match status" value="1"/>
</dbReference>
<dbReference type="Pfam" id="PF00578">
    <property type="entry name" value="AhpC-TSA"/>
    <property type="match status" value="1"/>
</dbReference>
<sequence length="163" mass="18238">MRRLILFAAVLFWFGGVYGQQVLPNVSLKTVDGKTINANEFNNDGKPFAICFWATWCKPCLMELSAIAENYEQWQEDTGIKIYAVSIDDSRTQSKVQPLVSSSDWGFEVVLDVNSELKRALGVNNPPHTFVVNANGEIVWQHVGYAPGDEENLIEKLIEVSGK</sequence>
<dbReference type="Gene3D" id="3.40.30.10">
    <property type="entry name" value="Glutaredoxin"/>
    <property type="match status" value="1"/>
</dbReference>
<feature type="domain" description="Thioredoxin" evidence="1">
    <location>
        <begin position="17"/>
        <end position="163"/>
    </location>
</feature>
<dbReference type="PANTHER" id="PTHR42852:SF17">
    <property type="entry name" value="THIOREDOXIN-LIKE PROTEIN HI_1115"/>
    <property type="match status" value="1"/>
</dbReference>
<dbReference type="AlphaFoldDB" id="A0A9D1UGU2"/>
<evidence type="ECO:0000313" key="2">
    <source>
        <dbReference type="EMBL" id="HIW86848.1"/>
    </source>
</evidence>
<comment type="caution">
    <text evidence="2">The sequence shown here is derived from an EMBL/GenBank/DDBJ whole genome shotgun (WGS) entry which is preliminary data.</text>
</comment>
<protein>
    <submittedName>
        <fullName evidence="2">TlpA family protein disulfide reductase</fullName>
    </submittedName>
</protein>
<dbReference type="SUPFAM" id="SSF52833">
    <property type="entry name" value="Thioredoxin-like"/>
    <property type="match status" value="1"/>
</dbReference>
<dbReference type="InterPro" id="IPR036249">
    <property type="entry name" value="Thioredoxin-like_sf"/>
</dbReference>
<reference evidence="2" key="2">
    <citation type="submission" date="2021-04" db="EMBL/GenBank/DDBJ databases">
        <authorList>
            <person name="Gilroy R."/>
        </authorList>
    </citation>
    <scope>NUCLEOTIDE SEQUENCE</scope>
    <source>
        <strain evidence="2">Gambia16-930</strain>
    </source>
</reference>
<dbReference type="GO" id="GO:0016209">
    <property type="term" value="F:antioxidant activity"/>
    <property type="evidence" value="ECO:0007669"/>
    <property type="project" value="InterPro"/>
</dbReference>
<dbReference type="PANTHER" id="PTHR42852">
    <property type="entry name" value="THIOL:DISULFIDE INTERCHANGE PROTEIN DSBE"/>
    <property type="match status" value="1"/>
</dbReference>
<evidence type="ECO:0000259" key="1">
    <source>
        <dbReference type="PROSITE" id="PS51352"/>
    </source>
</evidence>
<proteinExistence type="predicted"/>
<reference evidence="2" key="1">
    <citation type="journal article" date="2021" name="PeerJ">
        <title>Extensive microbial diversity within the chicken gut microbiome revealed by metagenomics and culture.</title>
        <authorList>
            <person name="Gilroy R."/>
            <person name="Ravi A."/>
            <person name="Getino M."/>
            <person name="Pursley I."/>
            <person name="Horton D.L."/>
            <person name="Alikhan N.F."/>
            <person name="Baker D."/>
            <person name="Gharbi K."/>
            <person name="Hall N."/>
            <person name="Watson M."/>
            <person name="Adriaenssens E.M."/>
            <person name="Foster-Nyarko E."/>
            <person name="Jarju S."/>
            <person name="Secka A."/>
            <person name="Antonio M."/>
            <person name="Oren A."/>
            <person name="Chaudhuri R.R."/>
            <person name="La Ragione R."/>
            <person name="Hildebrand F."/>
            <person name="Pallen M.J."/>
        </authorList>
    </citation>
    <scope>NUCLEOTIDE SEQUENCE</scope>
    <source>
        <strain evidence="2">Gambia16-930</strain>
    </source>
</reference>
<dbReference type="GO" id="GO:0016491">
    <property type="term" value="F:oxidoreductase activity"/>
    <property type="evidence" value="ECO:0007669"/>
    <property type="project" value="InterPro"/>
</dbReference>
<name>A0A9D1UGU2_9BACT</name>
<dbReference type="InterPro" id="IPR050553">
    <property type="entry name" value="Thioredoxin_ResA/DsbE_sf"/>
</dbReference>
<organism evidence="2 3">
    <name type="scientific">Candidatus Onthomorpha intestinigallinarum</name>
    <dbReference type="NCBI Taxonomy" id="2840880"/>
    <lineage>
        <taxon>Bacteria</taxon>
        <taxon>Pseudomonadati</taxon>
        <taxon>Bacteroidota</taxon>
        <taxon>Bacteroidia</taxon>
        <taxon>Bacteroidales</taxon>
        <taxon>Candidatus Onthomorpha</taxon>
    </lineage>
</organism>
<accession>A0A9D1UGU2</accession>
<dbReference type="InterPro" id="IPR013766">
    <property type="entry name" value="Thioredoxin_domain"/>
</dbReference>
<dbReference type="CDD" id="cd02966">
    <property type="entry name" value="TlpA_like_family"/>
    <property type="match status" value="1"/>
</dbReference>
<dbReference type="Proteomes" id="UP000824267">
    <property type="component" value="Unassembled WGS sequence"/>
</dbReference>
<dbReference type="InterPro" id="IPR000866">
    <property type="entry name" value="AhpC/TSA"/>
</dbReference>
<gene>
    <name evidence="2" type="ORF">IAC47_01030</name>
</gene>